<evidence type="ECO:0000313" key="3">
    <source>
        <dbReference type="EMBL" id="EWM30160.1"/>
    </source>
</evidence>
<dbReference type="SMART" id="SM00248">
    <property type="entry name" value="ANK"/>
    <property type="match status" value="7"/>
</dbReference>
<protein>
    <submittedName>
        <fullName evidence="3">Ankyrin repeat family protein</fullName>
    </submittedName>
</protein>
<keyword evidence="4" id="KW-1185">Reference proteome</keyword>
<dbReference type="Pfam" id="PF12796">
    <property type="entry name" value="Ank_2"/>
    <property type="match status" value="2"/>
</dbReference>
<reference evidence="3 4" key="1">
    <citation type="journal article" date="2014" name="Mol. Plant">
        <title>Chromosome Scale Genome Assembly and Transcriptome Profiling of Nannochloropsis gaditana in Nitrogen Depletion.</title>
        <authorList>
            <person name="Corteggiani Carpinelli E."/>
            <person name="Telatin A."/>
            <person name="Vitulo N."/>
            <person name="Forcato C."/>
            <person name="D'Angelo M."/>
            <person name="Schiavon R."/>
            <person name="Vezzi A."/>
            <person name="Giacometti G.M."/>
            <person name="Morosinotto T."/>
            <person name="Valle G."/>
        </authorList>
    </citation>
    <scope>NUCLEOTIDE SEQUENCE [LARGE SCALE GENOMIC DNA]</scope>
    <source>
        <strain evidence="3 4">B-31</strain>
    </source>
</reference>
<comment type="caution">
    <text evidence="3">The sequence shown here is derived from an EMBL/GenBank/DDBJ whole genome shotgun (WGS) entry which is preliminary data.</text>
</comment>
<dbReference type="PANTHER" id="PTHR46224">
    <property type="entry name" value="ANKYRIN REPEAT FAMILY PROTEIN"/>
    <property type="match status" value="1"/>
</dbReference>
<feature type="repeat" description="ANK" evidence="1">
    <location>
        <begin position="190"/>
        <end position="222"/>
    </location>
</feature>
<dbReference type="InterPro" id="IPR051616">
    <property type="entry name" value="Cul2-RING_E3_ligase_SR"/>
</dbReference>
<evidence type="ECO:0000313" key="4">
    <source>
        <dbReference type="Proteomes" id="UP000019335"/>
    </source>
</evidence>
<name>W7TSF6_9STRA</name>
<dbReference type="PRINTS" id="PR01415">
    <property type="entry name" value="ANKYRIN"/>
</dbReference>
<dbReference type="InterPro" id="IPR019734">
    <property type="entry name" value="TPR_rpt"/>
</dbReference>
<evidence type="ECO:0000256" key="1">
    <source>
        <dbReference type="PROSITE-ProRule" id="PRU00023"/>
    </source>
</evidence>
<dbReference type="InterPro" id="IPR002110">
    <property type="entry name" value="Ankyrin_rpt"/>
</dbReference>
<dbReference type="Gene3D" id="1.25.40.20">
    <property type="entry name" value="Ankyrin repeat-containing domain"/>
    <property type="match status" value="2"/>
</dbReference>
<dbReference type="SMART" id="SM00028">
    <property type="entry name" value="TPR"/>
    <property type="match status" value="3"/>
</dbReference>
<feature type="repeat" description="ANK" evidence="1">
    <location>
        <begin position="77"/>
        <end position="99"/>
    </location>
</feature>
<dbReference type="OrthoDB" id="20872at2759"/>
<keyword evidence="1" id="KW-0040">ANK repeat</keyword>
<dbReference type="PROSITE" id="PS50297">
    <property type="entry name" value="ANK_REP_REGION"/>
    <property type="match status" value="3"/>
</dbReference>
<dbReference type="EMBL" id="AZIL01000040">
    <property type="protein sequence ID" value="EWM30160.1"/>
    <property type="molecule type" value="Genomic_DNA"/>
</dbReference>
<feature type="compositionally biased region" description="Polar residues" evidence="2">
    <location>
        <begin position="1"/>
        <end position="11"/>
    </location>
</feature>
<feature type="region of interest" description="Disordered" evidence="2">
    <location>
        <begin position="1"/>
        <end position="26"/>
    </location>
</feature>
<sequence>MATSSSHTSQDNNEDDQDKASQGQAALHARTFLTQLVDAAASDDAAKLDSLLQEEKDRHPDLEDDSAAILRQYKDGNGRTALHFACHAGQVEMVRHILDLAPEGVSWEDDKGDTPLILAAAGGGDGNTSRVSRKDLLEVLLDRGADPNHGPVKDDEHDGARALHHVAGHDDVEAVRTLLRHGSDVNAAAGTGTPLHWASAEGAKASLEALIETGGDVDAVNDQGLSPIILAAAHGCGGCVALLAKGGADVGFILSGAGLTALHMMAEYGSLDGVQAILATGAPGVACAVQESENGKPIHLAAWAAHKDVVETLLPYSDVKETVEELMSWGRARAAAYEEEKGRSSDHTMLQPEQDSRHSSGVHLPPPAASAADVETALRLKETANRHYVAGEYGQALPLYDESIGLNGRDSALWSNRSGCLLKLGRPEDALRDAETARALKPGWPKACFRMAEARLALKRYEDAALAAYEGIQLDSGNQALHNILKTAIELGRAEHQKKVKEREGR</sequence>
<organism evidence="3 4">
    <name type="scientific">Nannochloropsis gaditana</name>
    <dbReference type="NCBI Taxonomy" id="72520"/>
    <lineage>
        <taxon>Eukaryota</taxon>
        <taxon>Sar</taxon>
        <taxon>Stramenopiles</taxon>
        <taxon>Ochrophyta</taxon>
        <taxon>Eustigmatophyceae</taxon>
        <taxon>Eustigmatales</taxon>
        <taxon>Monodopsidaceae</taxon>
        <taxon>Nannochloropsis</taxon>
    </lineage>
</organism>
<dbReference type="InterPro" id="IPR036770">
    <property type="entry name" value="Ankyrin_rpt-contain_sf"/>
</dbReference>
<gene>
    <name evidence="3" type="ORF">Naga_100096g14</name>
</gene>
<dbReference type="SUPFAM" id="SSF48452">
    <property type="entry name" value="TPR-like"/>
    <property type="match status" value="1"/>
</dbReference>
<dbReference type="Proteomes" id="UP000019335">
    <property type="component" value="Chromosome 1"/>
</dbReference>
<dbReference type="InterPro" id="IPR011990">
    <property type="entry name" value="TPR-like_helical_dom_sf"/>
</dbReference>
<dbReference type="SUPFAM" id="SSF48403">
    <property type="entry name" value="Ankyrin repeat"/>
    <property type="match status" value="1"/>
</dbReference>
<feature type="region of interest" description="Disordered" evidence="2">
    <location>
        <begin position="338"/>
        <end position="368"/>
    </location>
</feature>
<dbReference type="PANTHER" id="PTHR46224:SF6">
    <property type="entry name" value="ANKYRIN REPEAT FAMILY PROTEIN"/>
    <property type="match status" value="1"/>
</dbReference>
<dbReference type="AlphaFoldDB" id="W7TSF6"/>
<feature type="repeat" description="ANK" evidence="1">
    <location>
        <begin position="158"/>
        <end position="190"/>
    </location>
</feature>
<dbReference type="PROSITE" id="PS50088">
    <property type="entry name" value="ANK_REPEAT"/>
    <property type="match status" value="3"/>
</dbReference>
<dbReference type="Gene3D" id="1.25.40.10">
    <property type="entry name" value="Tetratricopeptide repeat domain"/>
    <property type="match status" value="1"/>
</dbReference>
<accession>W7TSF6</accession>
<proteinExistence type="predicted"/>
<evidence type="ECO:0000256" key="2">
    <source>
        <dbReference type="SAM" id="MobiDB-lite"/>
    </source>
</evidence>